<dbReference type="Proteomes" id="UP000533461">
    <property type="component" value="Unassembled WGS sequence"/>
</dbReference>
<dbReference type="InterPro" id="IPR036388">
    <property type="entry name" value="WH-like_DNA-bd_sf"/>
</dbReference>
<dbReference type="AlphaFoldDB" id="A0A7W3GV23"/>
<dbReference type="Gene3D" id="3.40.50.1360">
    <property type="match status" value="1"/>
</dbReference>
<keyword evidence="4" id="KW-0804">Transcription</keyword>
<dbReference type="PROSITE" id="PS51000">
    <property type="entry name" value="HTH_DEOR_2"/>
    <property type="match status" value="1"/>
</dbReference>
<dbReference type="PRINTS" id="PR00037">
    <property type="entry name" value="HTHLACR"/>
</dbReference>
<dbReference type="EMBL" id="JABXRP010000001">
    <property type="protein sequence ID" value="MBA8078206.1"/>
    <property type="molecule type" value="Genomic_DNA"/>
</dbReference>
<evidence type="ECO:0000256" key="3">
    <source>
        <dbReference type="ARBA" id="ARBA00023125"/>
    </source>
</evidence>
<evidence type="ECO:0000313" key="5">
    <source>
        <dbReference type="EMBL" id="MBA8078206.1"/>
    </source>
</evidence>
<dbReference type="GO" id="GO:0003677">
    <property type="term" value="F:DNA binding"/>
    <property type="evidence" value="ECO:0007669"/>
    <property type="project" value="UniProtKB-KW"/>
</dbReference>
<comment type="caution">
    <text evidence="5">The sequence shown here is derived from an EMBL/GenBank/DDBJ whole genome shotgun (WGS) entry which is preliminary data.</text>
</comment>
<keyword evidence="2" id="KW-0805">Transcription regulation</keyword>
<dbReference type="InterPro" id="IPR037171">
    <property type="entry name" value="NagB/RpiA_transferase-like"/>
</dbReference>
<dbReference type="InterPro" id="IPR018356">
    <property type="entry name" value="Tscrpt_reg_HTH_DeoR_CS"/>
</dbReference>
<dbReference type="SUPFAM" id="SSF46785">
    <property type="entry name" value="Winged helix' DNA-binding domain"/>
    <property type="match status" value="1"/>
</dbReference>
<evidence type="ECO:0000256" key="2">
    <source>
        <dbReference type="ARBA" id="ARBA00023015"/>
    </source>
</evidence>
<protein>
    <submittedName>
        <fullName evidence="5">DeoR/GlpR transcriptional regulator</fullName>
    </submittedName>
</protein>
<reference evidence="5 6" key="1">
    <citation type="submission" date="2020-06" db="EMBL/GenBank/DDBJ databases">
        <title>REHAB project genomes.</title>
        <authorList>
            <person name="Shaw L.P."/>
        </authorList>
    </citation>
    <scope>NUCLEOTIDE SEQUENCE [LARGE SCALE GENOMIC DNA]</scope>
    <source>
        <strain evidence="5 6">RHBSTW-00074</strain>
    </source>
</reference>
<accession>A0A7W3GV23</accession>
<dbReference type="InterPro" id="IPR036390">
    <property type="entry name" value="WH_DNA-bd_sf"/>
</dbReference>
<sequence length="257" mass="27357">MLTSQRKKLILEKLGAEGQVQSKALSVLFDVSEDTIRRDLRELAAEGRLQRVHGGALPSSSAIAPFAERQSVKMDAKKRVARKGAQLISSGQVVIVDGGTTTSELITFFPPDLRITVVTHSPSIALGLVDHPSIEVILIGGRLYKHSIVAVGAAAIEGIENIHADLFFMGVTGIHPEAGLTTGDFEEACIKRAFSGRAAETVVLASPEKVNTASSFVIGDVSSVNTIVVEDNTDRDWIRAVSEKGVSVVLTSESDTL</sequence>
<dbReference type="Pfam" id="PF00455">
    <property type="entry name" value="DeoRC"/>
    <property type="match status" value="1"/>
</dbReference>
<evidence type="ECO:0000313" key="6">
    <source>
        <dbReference type="Proteomes" id="UP000533461"/>
    </source>
</evidence>
<keyword evidence="1" id="KW-0678">Repressor</keyword>
<dbReference type="InterPro" id="IPR050313">
    <property type="entry name" value="Carb_Metab_HTH_regulators"/>
</dbReference>
<dbReference type="SMART" id="SM00420">
    <property type="entry name" value="HTH_DEOR"/>
    <property type="match status" value="1"/>
</dbReference>
<dbReference type="RefSeq" id="WP_182383975.1">
    <property type="nucleotide sequence ID" value="NZ_AP026886.1"/>
</dbReference>
<name>A0A7W3GV23_ENTAS</name>
<dbReference type="InterPro" id="IPR001034">
    <property type="entry name" value="DeoR_HTH"/>
</dbReference>
<dbReference type="PANTHER" id="PTHR30363:SF4">
    <property type="entry name" value="GLYCEROL-3-PHOSPHATE REGULON REPRESSOR"/>
    <property type="match status" value="1"/>
</dbReference>
<dbReference type="GO" id="GO:0003700">
    <property type="term" value="F:DNA-binding transcription factor activity"/>
    <property type="evidence" value="ECO:0007669"/>
    <property type="project" value="InterPro"/>
</dbReference>
<proteinExistence type="predicted"/>
<dbReference type="SMART" id="SM01134">
    <property type="entry name" value="DeoRC"/>
    <property type="match status" value="1"/>
</dbReference>
<dbReference type="Gene3D" id="1.10.10.10">
    <property type="entry name" value="Winged helix-like DNA-binding domain superfamily/Winged helix DNA-binding domain"/>
    <property type="match status" value="1"/>
</dbReference>
<organism evidence="5 6">
    <name type="scientific">Enterobacter asburiae</name>
    <dbReference type="NCBI Taxonomy" id="61645"/>
    <lineage>
        <taxon>Bacteria</taxon>
        <taxon>Pseudomonadati</taxon>
        <taxon>Pseudomonadota</taxon>
        <taxon>Gammaproteobacteria</taxon>
        <taxon>Enterobacterales</taxon>
        <taxon>Enterobacteriaceae</taxon>
        <taxon>Enterobacter</taxon>
        <taxon>Enterobacter cloacae complex</taxon>
    </lineage>
</organism>
<dbReference type="Pfam" id="PF08220">
    <property type="entry name" value="HTH_DeoR"/>
    <property type="match status" value="1"/>
</dbReference>
<dbReference type="InterPro" id="IPR014036">
    <property type="entry name" value="DeoR-like_C"/>
</dbReference>
<dbReference type="PROSITE" id="PS00894">
    <property type="entry name" value="HTH_DEOR_1"/>
    <property type="match status" value="1"/>
</dbReference>
<dbReference type="SUPFAM" id="SSF100950">
    <property type="entry name" value="NagB/RpiA/CoA transferase-like"/>
    <property type="match status" value="1"/>
</dbReference>
<evidence type="ECO:0000256" key="4">
    <source>
        <dbReference type="ARBA" id="ARBA00023163"/>
    </source>
</evidence>
<gene>
    <name evidence="5" type="ORF">HV056_16905</name>
</gene>
<dbReference type="PANTHER" id="PTHR30363">
    <property type="entry name" value="HTH-TYPE TRANSCRIPTIONAL REGULATOR SRLR-RELATED"/>
    <property type="match status" value="1"/>
</dbReference>
<keyword evidence="3" id="KW-0238">DNA-binding</keyword>
<evidence type="ECO:0000256" key="1">
    <source>
        <dbReference type="ARBA" id="ARBA00022491"/>
    </source>
</evidence>